<accession>A0A0F9K2F5</accession>
<dbReference type="Gene3D" id="3.40.50.150">
    <property type="entry name" value="Vaccinia Virus protein VP39"/>
    <property type="match status" value="1"/>
</dbReference>
<comment type="caution">
    <text evidence="1">The sequence shown here is derived from an EMBL/GenBank/DDBJ whole genome shotgun (WGS) entry which is preliminary data.</text>
</comment>
<dbReference type="GO" id="GO:0032259">
    <property type="term" value="P:methylation"/>
    <property type="evidence" value="ECO:0007669"/>
    <property type="project" value="InterPro"/>
</dbReference>
<dbReference type="EMBL" id="LAZR01010097">
    <property type="protein sequence ID" value="KKM68841.1"/>
    <property type="molecule type" value="Genomic_DNA"/>
</dbReference>
<protein>
    <recommendedName>
        <fullName evidence="2">DNA methylase N-4/N-6 domain-containing protein</fullName>
    </recommendedName>
</protein>
<proteinExistence type="predicted"/>
<evidence type="ECO:0008006" key="2">
    <source>
        <dbReference type="Google" id="ProtNLM"/>
    </source>
</evidence>
<dbReference type="InterPro" id="IPR029063">
    <property type="entry name" value="SAM-dependent_MTases_sf"/>
</dbReference>
<dbReference type="GO" id="GO:0008168">
    <property type="term" value="F:methyltransferase activity"/>
    <property type="evidence" value="ECO:0007669"/>
    <property type="project" value="InterPro"/>
</dbReference>
<dbReference type="PROSITE" id="PS00092">
    <property type="entry name" value="N6_MTASE"/>
    <property type="match status" value="1"/>
</dbReference>
<evidence type="ECO:0000313" key="1">
    <source>
        <dbReference type="EMBL" id="KKM68841.1"/>
    </source>
</evidence>
<name>A0A0F9K2F5_9ZZZZ</name>
<gene>
    <name evidence="1" type="ORF">LCGC14_1456910</name>
</gene>
<sequence>MRKEIIGDATLYLGDCLEIMPTLGKVDAVVTDPPYGIGYKPQRHNS</sequence>
<feature type="non-terminal residue" evidence="1">
    <location>
        <position position="46"/>
    </location>
</feature>
<dbReference type="InterPro" id="IPR002052">
    <property type="entry name" value="DNA_methylase_N6_adenine_CS"/>
</dbReference>
<organism evidence="1">
    <name type="scientific">marine sediment metagenome</name>
    <dbReference type="NCBI Taxonomy" id="412755"/>
    <lineage>
        <taxon>unclassified sequences</taxon>
        <taxon>metagenomes</taxon>
        <taxon>ecological metagenomes</taxon>
    </lineage>
</organism>
<dbReference type="SUPFAM" id="SSF53335">
    <property type="entry name" value="S-adenosyl-L-methionine-dependent methyltransferases"/>
    <property type="match status" value="1"/>
</dbReference>
<reference evidence="1" key="1">
    <citation type="journal article" date="2015" name="Nature">
        <title>Complex archaea that bridge the gap between prokaryotes and eukaryotes.</title>
        <authorList>
            <person name="Spang A."/>
            <person name="Saw J.H."/>
            <person name="Jorgensen S.L."/>
            <person name="Zaremba-Niedzwiedzka K."/>
            <person name="Martijn J."/>
            <person name="Lind A.E."/>
            <person name="van Eijk R."/>
            <person name="Schleper C."/>
            <person name="Guy L."/>
            <person name="Ettema T.J."/>
        </authorList>
    </citation>
    <scope>NUCLEOTIDE SEQUENCE</scope>
</reference>
<dbReference type="GO" id="GO:0003676">
    <property type="term" value="F:nucleic acid binding"/>
    <property type="evidence" value="ECO:0007669"/>
    <property type="project" value="InterPro"/>
</dbReference>
<dbReference type="AlphaFoldDB" id="A0A0F9K2F5"/>